<evidence type="ECO:0000256" key="1">
    <source>
        <dbReference type="SAM" id="MobiDB-lite"/>
    </source>
</evidence>
<accession>A0AAD1TZX4</accession>
<dbReference type="Proteomes" id="UP001295684">
    <property type="component" value="Unassembled WGS sequence"/>
</dbReference>
<dbReference type="EMBL" id="CAMPGE010000673">
    <property type="protein sequence ID" value="CAI2359425.1"/>
    <property type="molecule type" value="Genomic_DNA"/>
</dbReference>
<dbReference type="PANTHER" id="PTHR21580:SF28">
    <property type="entry name" value="BOREALIN N-TERMINAL DOMAIN-CONTAINING PROTEIN-RELATED"/>
    <property type="match status" value="1"/>
</dbReference>
<reference evidence="2" key="1">
    <citation type="submission" date="2023-07" db="EMBL/GenBank/DDBJ databases">
        <authorList>
            <consortium name="AG Swart"/>
            <person name="Singh M."/>
            <person name="Singh A."/>
            <person name="Seah K."/>
            <person name="Emmerich C."/>
        </authorList>
    </citation>
    <scope>NUCLEOTIDE SEQUENCE</scope>
    <source>
        <strain evidence="2">DP1</strain>
    </source>
</reference>
<dbReference type="AlphaFoldDB" id="A0AAD1TZX4"/>
<evidence type="ECO:0000313" key="3">
    <source>
        <dbReference type="Proteomes" id="UP001295684"/>
    </source>
</evidence>
<feature type="compositionally biased region" description="Basic residues" evidence="1">
    <location>
        <begin position="214"/>
        <end position="225"/>
    </location>
</feature>
<feature type="region of interest" description="Disordered" evidence="1">
    <location>
        <begin position="209"/>
        <end position="235"/>
    </location>
</feature>
<comment type="caution">
    <text evidence="2">The sequence shown here is derived from an EMBL/GenBank/DDBJ whole genome shotgun (WGS) entry which is preliminary data.</text>
</comment>
<feature type="region of interest" description="Disordered" evidence="1">
    <location>
        <begin position="13"/>
        <end position="59"/>
    </location>
</feature>
<dbReference type="PANTHER" id="PTHR21580">
    <property type="entry name" value="SHIPPO-1-RELATED"/>
    <property type="match status" value="1"/>
</dbReference>
<dbReference type="InterPro" id="IPR010736">
    <property type="entry name" value="SHIPPO-rpt"/>
</dbReference>
<sequence>MAFVFRSERIPLASKSNPSLGPGSYIGLSTKQARQHNVPFNASSKRNTKAATSYNPGPGAYSSSNHIYAGFDRIQQESVSHKQQKEMGVDQINVQGLKPTSNFASKVERFNNKKKDNQNLGPGRYVPEDNWVKNTKKTSKAHSQQFQWERPPNAPSIPSHESVFGYEETKSGILKKQKNPEKVITGIKEDRVGPGQYELPNSIAGSKKGTIQWKKTKTKRFKTKKPKENNAVGPGHYQVEKTDIFPIYKYMQSSVFASKVERATSMQIKRRKRGIPVVGHSRPITAYHHLTKPKIEHFEEDLSSDDDNGGPGYYINHENLSSFNKNIAPKRKQFFGSTVARFDSEGKKKSKVGPGSYHCESLGTAKTRASSQYRSRKPPFSSSGNRFGEKKDIEEPGPGSYTVGPKQLGTEQRRMIPSAKDKAFGTTEKRFVPSKSTATPGPGQYKPENNIKQLDSKKESNNKKSSSIFLSSVPRNPYNIKKKTKGPSVGTYEVKQHTIEENIKKKEGVGFENPLLANLKAKTKVKVPFSSQSKRFQEKFNETDAWLAPGYYEYKATFDESKPKTSKAKDQNFLISAGRFEDPKAHDSPGPGHYANEDQASHWYKRSFNMIFTE</sequence>
<name>A0AAD1TZX4_EUPCR</name>
<protein>
    <submittedName>
        <fullName evidence="2">Uncharacterized protein</fullName>
    </submittedName>
</protein>
<feature type="compositionally biased region" description="Basic and acidic residues" evidence="1">
    <location>
        <begin position="411"/>
        <end position="431"/>
    </location>
</feature>
<feature type="compositionally biased region" description="Polar residues" evidence="1">
    <location>
        <begin position="38"/>
        <end position="59"/>
    </location>
</feature>
<dbReference type="InterPro" id="IPR051291">
    <property type="entry name" value="CIMAP"/>
</dbReference>
<proteinExistence type="predicted"/>
<organism evidence="2 3">
    <name type="scientific">Euplotes crassus</name>
    <dbReference type="NCBI Taxonomy" id="5936"/>
    <lineage>
        <taxon>Eukaryota</taxon>
        <taxon>Sar</taxon>
        <taxon>Alveolata</taxon>
        <taxon>Ciliophora</taxon>
        <taxon>Intramacronucleata</taxon>
        <taxon>Spirotrichea</taxon>
        <taxon>Hypotrichia</taxon>
        <taxon>Euplotida</taxon>
        <taxon>Euplotidae</taxon>
        <taxon>Moneuplotes</taxon>
    </lineage>
</organism>
<gene>
    <name evidence="2" type="ORF">ECRASSUSDP1_LOCUS716</name>
</gene>
<dbReference type="Pfam" id="PF07004">
    <property type="entry name" value="SHIPPO-rpt"/>
    <property type="match status" value="3"/>
</dbReference>
<evidence type="ECO:0000313" key="2">
    <source>
        <dbReference type="EMBL" id="CAI2359425.1"/>
    </source>
</evidence>
<keyword evidence="3" id="KW-1185">Reference proteome</keyword>
<feature type="region of interest" description="Disordered" evidence="1">
    <location>
        <begin position="343"/>
        <end position="487"/>
    </location>
</feature>